<dbReference type="Gene3D" id="3.90.1750.20">
    <property type="entry name" value="Putative Large Serine Recombinase, Chain B, Domain 2"/>
    <property type="match status" value="1"/>
</dbReference>
<dbReference type="InterPro" id="IPR025378">
    <property type="entry name" value="DUF4368"/>
</dbReference>
<dbReference type="GO" id="GO:0000150">
    <property type="term" value="F:DNA strand exchange activity"/>
    <property type="evidence" value="ECO:0007669"/>
    <property type="project" value="InterPro"/>
</dbReference>
<feature type="coiled-coil region" evidence="1">
    <location>
        <begin position="414"/>
        <end position="483"/>
    </location>
</feature>
<dbReference type="InterPro" id="IPR038109">
    <property type="entry name" value="DNA_bind_recomb_sf"/>
</dbReference>
<feature type="domain" description="Recombinase" evidence="3">
    <location>
        <begin position="168"/>
        <end position="309"/>
    </location>
</feature>
<dbReference type="PANTHER" id="PTHR30461:SF23">
    <property type="entry name" value="DNA RECOMBINASE-RELATED"/>
    <property type="match status" value="1"/>
</dbReference>
<dbReference type="SMART" id="SM00857">
    <property type="entry name" value="Resolvase"/>
    <property type="match status" value="1"/>
</dbReference>
<dbReference type="InterPro" id="IPR050639">
    <property type="entry name" value="SSR_resolvase"/>
</dbReference>
<accession>A0A2A6ZDY8</accession>
<evidence type="ECO:0000256" key="1">
    <source>
        <dbReference type="SAM" id="Coils"/>
    </source>
</evidence>
<dbReference type="InterPro" id="IPR025827">
    <property type="entry name" value="Zn_ribbon_recom_dom"/>
</dbReference>
<name>A0A2A6ZDY8_9FIRM</name>
<dbReference type="InterPro" id="IPR036162">
    <property type="entry name" value="Resolvase-like_N_sf"/>
</dbReference>
<dbReference type="Pfam" id="PF14287">
    <property type="entry name" value="DUF4368"/>
    <property type="match status" value="1"/>
</dbReference>
<dbReference type="PANTHER" id="PTHR30461">
    <property type="entry name" value="DNA-INVERTASE FROM LAMBDOID PROPHAGE"/>
    <property type="match status" value="1"/>
</dbReference>
<dbReference type="AlphaFoldDB" id="A0A2A6ZDY8"/>
<keyword evidence="1" id="KW-0175">Coiled coil</keyword>
<dbReference type="Pfam" id="PF00239">
    <property type="entry name" value="Resolvase"/>
    <property type="match status" value="1"/>
</dbReference>
<dbReference type="GO" id="GO:0003677">
    <property type="term" value="F:DNA binding"/>
    <property type="evidence" value="ECO:0007669"/>
    <property type="project" value="InterPro"/>
</dbReference>
<dbReference type="Proteomes" id="UP000220752">
    <property type="component" value="Unassembled WGS sequence"/>
</dbReference>
<evidence type="ECO:0000259" key="3">
    <source>
        <dbReference type="PROSITE" id="PS51737"/>
    </source>
</evidence>
<dbReference type="Gene3D" id="3.40.50.1390">
    <property type="entry name" value="Resolvase, N-terminal catalytic domain"/>
    <property type="match status" value="1"/>
</dbReference>
<reference evidence="4 5" key="1">
    <citation type="journal article" date="2017" name="Front. Microbiol.">
        <title>New Insights into the Diversity of the Genus Faecalibacterium.</title>
        <authorList>
            <person name="Benevides L."/>
            <person name="Burman S."/>
            <person name="Martin R."/>
            <person name="Robert V."/>
            <person name="Thomas M."/>
            <person name="Miquel S."/>
            <person name="Chain F."/>
            <person name="Sokol H."/>
            <person name="Bermudez-Humaran L.G."/>
            <person name="Morrison M."/>
            <person name="Langella P."/>
            <person name="Azevedo V.A."/>
            <person name="Chatel J.M."/>
            <person name="Soares S."/>
        </authorList>
    </citation>
    <scope>NUCLEOTIDE SEQUENCE [LARGE SCALE GENOMIC DNA]</scope>
    <source>
        <strain evidence="5">CNCM I-4540</strain>
    </source>
</reference>
<dbReference type="Pfam" id="PF07508">
    <property type="entry name" value="Recombinase"/>
    <property type="match status" value="1"/>
</dbReference>
<dbReference type="EMBL" id="NMTQ01000012">
    <property type="protein sequence ID" value="PDX59524.1"/>
    <property type="molecule type" value="Genomic_DNA"/>
</dbReference>
<sequence>MEVHMEKDKKVTALYCRLSKDDGSNSESLSIRTQKSMLMEYATRNGFGNCQYYVDDGYSGTNSDRPAFQELLDDIREGKVATVITKDQSRLGRNHIETGTYMEIFFPEHGVRYIAINDGYDSNEQSQMDIAPFRNIINEMYAKDTSRKIKSALRTRKKSGKYISSGAPFGYQKDPADHNHLVIDPNTAPVVEYIYSMAEEGLGLHRIAKRLHDEKVLKPCYYKKEMFGRFIDDEKMYDWDSAYISQVLHSPVYAGHIIYEAKPTVSMKSKKRRYIPFEERAIVPNTHEAIIPQDRWENVQRILYSRSSSFMCDKTDYDNIFKGIVRCADCGRTMLVKVEHRRKRNSVLDQTFYCCSTYRKYGAKACDSHNLEARVLHEAVFADIQAHAKAAVSNREALVKKIANQMHLRVSSDRAQHKRDLKQCKARIAEIEDLYAKLYEDVSKGLLPEKRFQMLADRYDKEQAELTEKIEQYEREGRAEHDQLDKIQDFIDEVSKYAGITELNYKILHQLIDKILVSKAEKVDGEYVQKIQIFYRFIGPLDAIE</sequence>
<evidence type="ECO:0000313" key="5">
    <source>
        <dbReference type="Proteomes" id="UP000220752"/>
    </source>
</evidence>
<evidence type="ECO:0000259" key="2">
    <source>
        <dbReference type="PROSITE" id="PS51736"/>
    </source>
</evidence>
<dbReference type="SUPFAM" id="SSF53041">
    <property type="entry name" value="Resolvase-like"/>
    <property type="match status" value="1"/>
</dbReference>
<dbReference type="InterPro" id="IPR011109">
    <property type="entry name" value="DNA_bind_recombinase_dom"/>
</dbReference>
<comment type="caution">
    <text evidence="4">The sequence shown here is derived from an EMBL/GenBank/DDBJ whole genome shotgun (WGS) entry which is preliminary data.</text>
</comment>
<proteinExistence type="predicted"/>
<organism evidence="4 5">
    <name type="scientific">Faecalibacterium langellae</name>
    <dbReference type="NCBI Taxonomy" id="3435293"/>
    <lineage>
        <taxon>Bacteria</taxon>
        <taxon>Bacillati</taxon>
        <taxon>Bacillota</taxon>
        <taxon>Clostridia</taxon>
        <taxon>Eubacteriales</taxon>
        <taxon>Oscillospiraceae</taxon>
        <taxon>Faecalibacterium</taxon>
    </lineage>
</organism>
<feature type="domain" description="Resolvase/invertase-type recombinase catalytic" evidence="2">
    <location>
        <begin position="11"/>
        <end position="160"/>
    </location>
</feature>
<dbReference type="Pfam" id="PF13408">
    <property type="entry name" value="Zn_ribbon_recom"/>
    <property type="match status" value="1"/>
</dbReference>
<protein>
    <submittedName>
        <fullName evidence="4">Recombinase</fullName>
    </submittedName>
</protein>
<dbReference type="PROSITE" id="PS51737">
    <property type="entry name" value="RECOMBINASE_DNA_BIND"/>
    <property type="match status" value="1"/>
</dbReference>
<evidence type="ECO:0000313" key="4">
    <source>
        <dbReference type="EMBL" id="PDX59524.1"/>
    </source>
</evidence>
<dbReference type="CDD" id="cd03770">
    <property type="entry name" value="SR_TndX_transposase"/>
    <property type="match status" value="1"/>
</dbReference>
<keyword evidence="5" id="KW-1185">Reference proteome</keyword>
<dbReference type="PROSITE" id="PS51736">
    <property type="entry name" value="RECOMBINASES_3"/>
    <property type="match status" value="1"/>
</dbReference>
<dbReference type="InterPro" id="IPR006119">
    <property type="entry name" value="Resolv_N"/>
</dbReference>
<gene>
    <name evidence="4" type="ORF">CGS46_02410</name>
</gene>